<organism evidence="2 3">
    <name type="scientific">Dactylosporangium vinaceum</name>
    <dbReference type="NCBI Taxonomy" id="53362"/>
    <lineage>
        <taxon>Bacteria</taxon>
        <taxon>Bacillati</taxon>
        <taxon>Actinomycetota</taxon>
        <taxon>Actinomycetes</taxon>
        <taxon>Micromonosporales</taxon>
        <taxon>Micromonosporaceae</taxon>
        <taxon>Dactylosporangium</taxon>
    </lineage>
</organism>
<protein>
    <submittedName>
        <fullName evidence="2">VOC family protein</fullName>
    </submittedName>
</protein>
<dbReference type="EMBL" id="JBHMCA010000091">
    <property type="protein sequence ID" value="MFB9451806.1"/>
    <property type="molecule type" value="Genomic_DNA"/>
</dbReference>
<dbReference type="Gene3D" id="3.10.180.10">
    <property type="entry name" value="2,3-Dihydroxybiphenyl 1,2-Dioxygenase, domain 1"/>
    <property type="match status" value="1"/>
</dbReference>
<name>A0ABV5MSI0_9ACTN</name>
<accession>A0ABV5MSI0</accession>
<evidence type="ECO:0000313" key="3">
    <source>
        <dbReference type="Proteomes" id="UP001589608"/>
    </source>
</evidence>
<keyword evidence="3" id="KW-1185">Reference proteome</keyword>
<gene>
    <name evidence="2" type="ORF">ACFFTR_52845</name>
</gene>
<proteinExistence type="predicted"/>
<dbReference type="RefSeq" id="WP_223104496.1">
    <property type="nucleotide sequence ID" value="NZ_CP061913.1"/>
</dbReference>
<dbReference type="InterPro" id="IPR037523">
    <property type="entry name" value="VOC_core"/>
</dbReference>
<dbReference type="Pfam" id="PF00903">
    <property type="entry name" value="Glyoxalase"/>
    <property type="match status" value="1"/>
</dbReference>
<evidence type="ECO:0000313" key="2">
    <source>
        <dbReference type="EMBL" id="MFB9451806.1"/>
    </source>
</evidence>
<reference evidence="2 3" key="1">
    <citation type="submission" date="2024-09" db="EMBL/GenBank/DDBJ databases">
        <authorList>
            <person name="Sun Q."/>
            <person name="Mori K."/>
        </authorList>
    </citation>
    <scope>NUCLEOTIDE SEQUENCE [LARGE SCALE GENOMIC DNA]</scope>
    <source>
        <strain evidence="2 3">JCM 3307</strain>
    </source>
</reference>
<dbReference type="InterPro" id="IPR004360">
    <property type="entry name" value="Glyas_Fos-R_dOase_dom"/>
</dbReference>
<comment type="caution">
    <text evidence="2">The sequence shown here is derived from an EMBL/GenBank/DDBJ whole genome shotgun (WGS) entry which is preliminary data.</text>
</comment>
<dbReference type="CDD" id="cd06587">
    <property type="entry name" value="VOC"/>
    <property type="match status" value="1"/>
</dbReference>
<sequence length="125" mass="13701">MTLRGMATVSYFAADLSAACAWYTEVTGVEPYFRRPGYAEWRLGDHEAELGIIEAGTAAATGAILYWHVDDVETTLTRLLSLGATVHEPLQHRGHGFITATVLDPFGNLLGIMHNPHYLDELAKS</sequence>
<dbReference type="PROSITE" id="PS51819">
    <property type="entry name" value="VOC"/>
    <property type="match status" value="1"/>
</dbReference>
<dbReference type="SUPFAM" id="SSF54593">
    <property type="entry name" value="Glyoxalase/Bleomycin resistance protein/Dihydroxybiphenyl dioxygenase"/>
    <property type="match status" value="1"/>
</dbReference>
<dbReference type="Proteomes" id="UP001589608">
    <property type="component" value="Unassembled WGS sequence"/>
</dbReference>
<evidence type="ECO:0000259" key="1">
    <source>
        <dbReference type="PROSITE" id="PS51819"/>
    </source>
</evidence>
<dbReference type="InterPro" id="IPR029068">
    <property type="entry name" value="Glyas_Bleomycin-R_OHBP_Dase"/>
</dbReference>
<feature type="domain" description="VOC" evidence="1">
    <location>
        <begin position="5"/>
        <end position="115"/>
    </location>
</feature>